<evidence type="ECO:0000313" key="2">
    <source>
        <dbReference type="Proteomes" id="UP000460221"/>
    </source>
</evidence>
<name>A0A7K1FL27_9ACTN</name>
<gene>
    <name evidence="1" type="ORF">GIS00_06455</name>
</gene>
<keyword evidence="2" id="KW-1185">Reference proteome</keyword>
<sequence length="95" mass="9926">MQQDAGAGAVDWTVSRDSSDFFEGSVFVVAEDGQQLGSATCDAPGDDAADRALAELGWTRLGDWTPDEYGRPAAVVTRSEVVVITLPPQSVPGQG</sequence>
<protein>
    <submittedName>
        <fullName evidence="1">Uncharacterized protein</fullName>
    </submittedName>
</protein>
<proteinExistence type="predicted"/>
<comment type="caution">
    <text evidence="1">The sequence shown here is derived from an EMBL/GenBank/DDBJ whole genome shotgun (WGS) entry which is preliminary data.</text>
</comment>
<dbReference type="AlphaFoldDB" id="A0A7K1FL27"/>
<dbReference type="EMBL" id="WLYK01000001">
    <property type="protein sequence ID" value="MTD13584.1"/>
    <property type="molecule type" value="Genomic_DNA"/>
</dbReference>
<dbReference type="RefSeq" id="WP_154767409.1">
    <property type="nucleotide sequence ID" value="NZ_WLYK01000001.1"/>
</dbReference>
<organism evidence="1 2">
    <name type="scientific">Nakamurella alba</name>
    <dbReference type="NCBI Taxonomy" id="2665158"/>
    <lineage>
        <taxon>Bacteria</taxon>
        <taxon>Bacillati</taxon>
        <taxon>Actinomycetota</taxon>
        <taxon>Actinomycetes</taxon>
        <taxon>Nakamurellales</taxon>
        <taxon>Nakamurellaceae</taxon>
        <taxon>Nakamurella</taxon>
    </lineage>
</organism>
<accession>A0A7K1FL27</accession>
<evidence type="ECO:0000313" key="1">
    <source>
        <dbReference type="EMBL" id="MTD13584.1"/>
    </source>
</evidence>
<dbReference type="Proteomes" id="UP000460221">
    <property type="component" value="Unassembled WGS sequence"/>
</dbReference>
<reference evidence="1 2" key="1">
    <citation type="submission" date="2019-11" db="EMBL/GenBank/DDBJ databases">
        <authorList>
            <person name="Jiang L.-Q."/>
        </authorList>
    </citation>
    <scope>NUCLEOTIDE SEQUENCE [LARGE SCALE GENOMIC DNA]</scope>
    <source>
        <strain evidence="1 2">YIM 132087</strain>
    </source>
</reference>